<keyword evidence="1 4" id="KW-0245">EGF-like domain</keyword>
<dbReference type="InterPro" id="IPR051022">
    <property type="entry name" value="Notch_Cell-Fate_Det"/>
</dbReference>
<keyword evidence="3 4" id="KW-1015">Disulfide bond</keyword>
<dbReference type="PROSITE" id="PS00022">
    <property type="entry name" value="EGF_1"/>
    <property type="match status" value="3"/>
</dbReference>
<evidence type="ECO:0000313" key="7">
    <source>
        <dbReference type="Proteomes" id="UP000053660"/>
    </source>
</evidence>
<evidence type="ECO:0000256" key="4">
    <source>
        <dbReference type="PROSITE-ProRule" id="PRU00076"/>
    </source>
</evidence>
<feature type="non-terminal residue" evidence="6">
    <location>
        <position position="1"/>
    </location>
</feature>
<protein>
    <submittedName>
        <fullName evidence="6">EGF-like domain protein</fullName>
    </submittedName>
</protein>
<feature type="domain" description="EGF-like" evidence="5">
    <location>
        <begin position="1"/>
        <end position="17"/>
    </location>
</feature>
<proteinExistence type="predicted"/>
<dbReference type="PROSITE" id="PS50026">
    <property type="entry name" value="EGF_3"/>
    <property type="match status" value="1"/>
</dbReference>
<gene>
    <name evidence="6" type="ORF">OESDEN_10730</name>
</gene>
<evidence type="ECO:0000256" key="2">
    <source>
        <dbReference type="ARBA" id="ARBA00022737"/>
    </source>
</evidence>
<reference evidence="6 7" key="1">
    <citation type="submission" date="2014-03" db="EMBL/GenBank/DDBJ databases">
        <title>Draft genome of the hookworm Oesophagostomum dentatum.</title>
        <authorList>
            <person name="Mitreva M."/>
        </authorList>
    </citation>
    <scope>NUCLEOTIDE SEQUENCE [LARGE SCALE GENOMIC DNA]</scope>
    <source>
        <strain evidence="6 7">OD-Hann</strain>
    </source>
</reference>
<keyword evidence="7" id="KW-1185">Reference proteome</keyword>
<dbReference type="Proteomes" id="UP000053660">
    <property type="component" value="Unassembled WGS sequence"/>
</dbReference>
<comment type="caution">
    <text evidence="4">Lacks conserved residue(s) required for the propagation of feature annotation.</text>
</comment>
<evidence type="ECO:0000256" key="1">
    <source>
        <dbReference type="ARBA" id="ARBA00022536"/>
    </source>
</evidence>
<dbReference type="SMART" id="SM00181">
    <property type="entry name" value="EGF"/>
    <property type="match status" value="5"/>
</dbReference>
<sequence>LRFFCRCPPTHFGKTCERIADIRYCKDHKCQNGATCISTEKNQTFVDPLKLREYRKQHPAASPLASRENMTITIHYQCVCPDGFIGEFCHMTEEEQSCEEDYCSSHGRGQYDSENGCSCVCDPEEWIGERCDIRSPCASYSCMNSSNCTLKEHPKEKAVEAVCVCPENTEFIKTTISGEHCEKIETDEEQSLLIPCLEGHNYRRWYDEFQILLIGKDLKNLEEIDQSCVKIDGTRCQSEDVLRKGWCYHGGVCHGRVETFESGKQYLVPFCECTDADSGRFCEYHRKDACEPTAIEKEEGVTRENRCTSLQNGICISPEGIALCDCFPGYVGEKCDIYDPCSKNPCGKASECIAVATKCVYTGTGNCSRSTNPCNRGECLACQQAEQGEILQFCSEKEKKDGFRCICEPGFKPPYCEAPVDACFNNLCMNGAQCIAKSPFNYE</sequence>
<keyword evidence="2" id="KW-0677">Repeat</keyword>
<dbReference type="AlphaFoldDB" id="A0A0B1SWU1"/>
<dbReference type="EMBL" id="KN554213">
    <property type="protein sequence ID" value="KHJ89444.1"/>
    <property type="molecule type" value="Genomic_DNA"/>
</dbReference>
<evidence type="ECO:0000313" key="6">
    <source>
        <dbReference type="EMBL" id="KHJ89444.1"/>
    </source>
</evidence>
<dbReference type="PROSITE" id="PS01186">
    <property type="entry name" value="EGF_2"/>
    <property type="match status" value="2"/>
</dbReference>
<accession>A0A0B1SWU1</accession>
<dbReference type="GO" id="GO:0016020">
    <property type="term" value="C:membrane"/>
    <property type="evidence" value="ECO:0007669"/>
    <property type="project" value="UniProtKB-SubCell"/>
</dbReference>
<dbReference type="InterPro" id="IPR000742">
    <property type="entry name" value="EGF"/>
</dbReference>
<evidence type="ECO:0000259" key="5">
    <source>
        <dbReference type="PROSITE" id="PS50026"/>
    </source>
</evidence>
<organism evidence="6 7">
    <name type="scientific">Oesophagostomum dentatum</name>
    <name type="common">Nodular worm</name>
    <dbReference type="NCBI Taxonomy" id="61180"/>
    <lineage>
        <taxon>Eukaryota</taxon>
        <taxon>Metazoa</taxon>
        <taxon>Ecdysozoa</taxon>
        <taxon>Nematoda</taxon>
        <taxon>Chromadorea</taxon>
        <taxon>Rhabditida</taxon>
        <taxon>Rhabditina</taxon>
        <taxon>Rhabditomorpha</taxon>
        <taxon>Strongyloidea</taxon>
        <taxon>Strongylidae</taxon>
        <taxon>Oesophagostomum</taxon>
    </lineage>
</organism>
<name>A0A0B1SWU1_OESDE</name>
<feature type="disulfide bond" evidence="4">
    <location>
        <begin position="7"/>
        <end position="16"/>
    </location>
</feature>
<evidence type="ECO:0000256" key="3">
    <source>
        <dbReference type="ARBA" id="ARBA00023157"/>
    </source>
</evidence>
<dbReference type="OrthoDB" id="430340at2759"/>
<dbReference type="Gene3D" id="2.10.25.10">
    <property type="entry name" value="Laminin"/>
    <property type="match status" value="3"/>
</dbReference>
<dbReference type="PANTHER" id="PTHR24049">
    <property type="entry name" value="CRUMBS FAMILY MEMBER"/>
    <property type="match status" value="1"/>
</dbReference>